<comment type="caution">
    <text evidence="1">The sequence shown here is derived from an EMBL/GenBank/DDBJ whole genome shotgun (WGS) entry which is preliminary data.</text>
</comment>
<dbReference type="EMBL" id="LDJX01000002">
    <property type="protein sequence ID" value="KPM32739.1"/>
    <property type="molecule type" value="Genomic_DNA"/>
</dbReference>
<evidence type="ECO:0000313" key="2">
    <source>
        <dbReference type="Proteomes" id="UP000050280"/>
    </source>
</evidence>
<protein>
    <submittedName>
        <fullName evidence="1">Uncharacterized protein</fullName>
    </submittedName>
</protein>
<proteinExistence type="predicted"/>
<gene>
    <name evidence="1" type="ORF">I595_1166</name>
</gene>
<dbReference type="AlphaFoldDB" id="A0A0P7AVT5"/>
<evidence type="ECO:0000313" key="1">
    <source>
        <dbReference type="EMBL" id="KPM32739.1"/>
    </source>
</evidence>
<sequence>MIQYGFGLIISNMDTVNQVGWKHGIKPTHFKLNSKRTTFGFGLSDYGCSIEKVLVKSKR</sequence>
<keyword evidence="2" id="KW-1185">Reference proteome</keyword>
<name>A0A0P7AVT5_9FLAO</name>
<dbReference type="Proteomes" id="UP000050280">
    <property type="component" value="Unassembled WGS sequence"/>
</dbReference>
<reference evidence="1 2" key="1">
    <citation type="submission" date="2015-09" db="EMBL/GenBank/DDBJ databases">
        <title>Genome sequence of the marine flavobacterium Croceitalea dokdonensis DOKDO 023 that contains proton- and sodium-pumping rhodopsins.</title>
        <authorList>
            <person name="Kwon S.-K."/>
            <person name="Lee H.K."/>
            <person name="Kwak M.-J."/>
            <person name="Kim J.F."/>
        </authorList>
    </citation>
    <scope>NUCLEOTIDE SEQUENCE [LARGE SCALE GENOMIC DNA]</scope>
    <source>
        <strain evidence="1 2">DOKDO 023</strain>
    </source>
</reference>
<accession>A0A0P7AVT5</accession>
<organism evidence="1 2">
    <name type="scientific">Croceitalea dokdonensis DOKDO 023</name>
    <dbReference type="NCBI Taxonomy" id="1300341"/>
    <lineage>
        <taxon>Bacteria</taxon>
        <taxon>Pseudomonadati</taxon>
        <taxon>Bacteroidota</taxon>
        <taxon>Flavobacteriia</taxon>
        <taxon>Flavobacteriales</taxon>
        <taxon>Flavobacteriaceae</taxon>
        <taxon>Croceitalea</taxon>
    </lineage>
</organism>
<dbReference type="STRING" id="1300341.I595_1166"/>